<keyword evidence="1" id="KW-0472">Membrane</keyword>
<dbReference type="Pfam" id="PF05940">
    <property type="entry name" value="NnrS"/>
    <property type="match status" value="1"/>
</dbReference>
<feature type="transmembrane region" description="Helical" evidence="1">
    <location>
        <begin position="93"/>
        <end position="111"/>
    </location>
</feature>
<dbReference type="InterPro" id="IPR010266">
    <property type="entry name" value="NnrS"/>
</dbReference>
<proteinExistence type="predicted"/>
<dbReference type="KEGG" id="oai:OLEAN_C17730"/>
<protein>
    <submittedName>
        <fullName evidence="2">NnrS family protein probable</fullName>
    </submittedName>
</protein>
<feature type="transmembrane region" description="Helical" evidence="1">
    <location>
        <begin position="222"/>
        <end position="243"/>
    </location>
</feature>
<feature type="transmembrane region" description="Helical" evidence="1">
    <location>
        <begin position="376"/>
        <end position="395"/>
    </location>
</feature>
<keyword evidence="3" id="KW-1185">Reference proteome</keyword>
<feature type="transmembrane region" description="Helical" evidence="1">
    <location>
        <begin position="59"/>
        <end position="81"/>
    </location>
</feature>
<sequence length="408" mass="44865">MSQTAIKTTLPIWQIAFRPFFLAASVFITFGFILWALVLSNSLPASISQYQPYGGWLVWHSHEMIFGFVQAIAIGFLLTASRNWTGQAGISSNMLKAIVLFWLSARIAWLIPATPMVLLMLLDAAAPLLATLGLAQTLAMGEKQQGKGSQKYNWPFVILLAAFTLIQIIFHLLLTFQAENITHLMQVAVLMMAGMTLWVSGRVLPFFTRARLQAPAGDLPKGLLEFSMTSSWLIIPLFLMTQYFDNNALSLTTAIAALCAAASQGYRLALFYRPGVAQEPMLWSLYLAFGWLIAGYVLIAIDLLMGINNASTGVPLPWLHAMTIGGLLTMIISMMARISLGHTGRKILALPYMAFCFALLQAATLIRLLGPSVAPGIAYVMAILCIILALSIFLFHYGKILWLPRADD</sequence>
<feature type="transmembrane region" description="Helical" evidence="1">
    <location>
        <begin position="152"/>
        <end position="174"/>
    </location>
</feature>
<accession>R4YTP8</accession>
<keyword evidence="1" id="KW-1133">Transmembrane helix</keyword>
<reference evidence="2 3" key="1">
    <citation type="journal article" date="2013" name="Nat. Commun.">
        <title>Genome sequence and functional genomic analysis of the oil-degrading bacterium Oleispira antarctica.</title>
        <authorList>
            <person name="Kube M."/>
            <person name="Chernikova T.N."/>
            <person name="Al-Ramahi Y."/>
            <person name="Beloqui A."/>
            <person name="Lopez-Cortez N."/>
            <person name="Guazzaroni M.E."/>
            <person name="Heipieper H.J."/>
            <person name="Klages S."/>
            <person name="Kotsyurbenko O.R."/>
            <person name="Langer I."/>
            <person name="Nechitaylo T.Y."/>
            <person name="Lunsdorf H."/>
            <person name="Fernandez M."/>
            <person name="Juarez S."/>
            <person name="Ciordia S."/>
            <person name="Singer A."/>
            <person name="Kagan O."/>
            <person name="Egorova O."/>
            <person name="Petit P.A."/>
            <person name="Stogios P."/>
            <person name="Kim Y."/>
            <person name="Tchigvintsev A."/>
            <person name="Flick R."/>
            <person name="Denaro R."/>
            <person name="Genovese M."/>
            <person name="Albar J.P."/>
            <person name="Reva O.N."/>
            <person name="Martinez-Gomariz M."/>
            <person name="Tran H."/>
            <person name="Ferrer M."/>
            <person name="Savchenko A."/>
            <person name="Yakunin A.F."/>
            <person name="Yakimov M.M."/>
            <person name="Golyshina O.V."/>
            <person name="Reinhardt R."/>
            <person name="Golyshin P.N."/>
        </authorList>
    </citation>
    <scope>NUCLEOTIDE SEQUENCE [LARGE SCALE GENOMIC DNA]</scope>
</reference>
<dbReference type="HOGENOM" id="CLU_041785_2_0_6"/>
<feature type="transmembrane region" description="Helical" evidence="1">
    <location>
        <begin position="282"/>
        <end position="305"/>
    </location>
</feature>
<dbReference type="AlphaFoldDB" id="R4YTP8"/>
<name>R4YTP8_OLEAN</name>
<feature type="transmembrane region" description="Helical" evidence="1">
    <location>
        <begin position="317"/>
        <end position="336"/>
    </location>
</feature>
<organism evidence="2 3">
    <name type="scientific">Oleispira antarctica RB-8</name>
    <dbReference type="NCBI Taxonomy" id="698738"/>
    <lineage>
        <taxon>Bacteria</taxon>
        <taxon>Pseudomonadati</taxon>
        <taxon>Pseudomonadota</taxon>
        <taxon>Gammaproteobacteria</taxon>
        <taxon>Oceanospirillales</taxon>
        <taxon>Oceanospirillaceae</taxon>
        <taxon>Oleispira</taxon>
    </lineage>
</organism>
<evidence type="ECO:0000313" key="2">
    <source>
        <dbReference type="EMBL" id="CCK75949.1"/>
    </source>
</evidence>
<gene>
    <name evidence="2" type="ORF">OLEAN_C17730</name>
</gene>
<feature type="transmembrane region" description="Helical" evidence="1">
    <location>
        <begin position="180"/>
        <end position="201"/>
    </location>
</feature>
<feature type="transmembrane region" description="Helical" evidence="1">
    <location>
        <begin position="348"/>
        <end position="370"/>
    </location>
</feature>
<dbReference type="STRING" id="698738.OLEAN_C17730"/>
<feature type="transmembrane region" description="Helical" evidence="1">
    <location>
        <begin position="117"/>
        <end position="140"/>
    </location>
</feature>
<keyword evidence="1" id="KW-0812">Transmembrane</keyword>
<feature type="transmembrane region" description="Helical" evidence="1">
    <location>
        <begin position="20"/>
        <end position="39"/>
    </location>
</feature>
<evidence type="ECO:0000256" key="1">
    <source>
        <dbReference type="SAM" id="Phobius"/>
    </source>
</evidence>
<dbReference type="PATRIC" id="fig|698738.3.peg.1835"/>
<dbReference type="Proteomes" id="UP000032749">
    <property type="component" value="Chromosome"/>
</dbReference>
<dbReference type="EMBL" id="FO203512">
    <property type="protein sequence ID" value="CCK75949.1"/>
    <property type="molecule type" value="Genomic_DNA"/>
</dbReference>
<dbReference type="OrthoDB" id="9770040at2"/>
<feature type="transmembrane region" description="Helical" evidence="1">
    <location>
        <begin position="249"/>
        <end position="270"/>
    </location>
</feature>
<evidence type="ECO:0000313" key="3">
    <source>
        <dbReference type="Proteomes" id="UP000032749"/>
    </source>
</evidence>